<gene>
    <name evidence="2" type="ORF">BN1211_6190</name>
    <name evidence="3" type="ORF">CYBJADRAFT_172545</name>
</gene>
<evidence type="ECO:0000313" key="4">
    <source>
        <dbReference type="Proteomes" id="UP000038830"/>
    </source>
</evidence>
<dbReference type="GeneID" id="30990754"/>
<dbReference type="Pfam" id="PF10455">
    <property type="entry name" value="BAR_2"/>
    <property type="match status" value="1"/>
</dbReference>
<evidence type="ECO:0000313" key="2">
    <source>
        <dbReference type="EMBL" id="CEP25184.1"/>
    </source>
</evidence>
<evidence type="ECO:0000256" key="1">
    <source>
        <dbReference type="SAM" id="MobiDB-lite"/>
    </source>
</evidence>
<keyword evidence="5" id="KW-1185">Reference proteome</keyword>
<sequence length="346" mass="38960">MSFFNNFTKSIQSGFEEVSKEAQKFTNDITPMAKRTARLVQEKFGSIEDISELPEEYILLEKKTDALRSVYKKLLSISSTYEIESYYYPPNPTESLSDLSKTLSDKFQGLQKASTAAEAEKVLTASSGAPALPQTLAYELSKAAKQSHDFLLQFGGENALSKVLLKFSDSQAKIGSKRLEQDNMILTEFNAKLHESLDKSFKETTANRKKVDSARLNFDTLRHEVKVYPERQEKLQESLDNAEDELVNATTVAVQSMKKLIEPAESVNLIIIFTKIQLEYHKASVSELENLVKELESIPIDVEEEEEEDDDDEEEADKPEVIETPEPETVEEAEPKAKGKGKGNKK</sequence>
<name>A0A0H5CL20_CYBJN</name>
<dbReference type="OMA" id="EATHLMK"/>
<dbReference type="Proteomes" id="UP000038830">
    <property type="component" value="Unassembled WGS sequence"/>
</dbReference>
<protein>
    <recommendedName>
        <fullName evidence="6">BAR domain-containing protein</fullName>
    </recommendedName>
</protein>
<evidence type="ECO:0000313" key="3">
    <source>
        <dbReference type="EMBL" id="ODV73771.1"/>
    </source>
</evidence>
<dbReference type="Gene3D" id="1.20.1270.60">
    <property type="entry name" value="Arfaptin homology (AH) domain/BAR domain"/>
    <property type="match status" value="1"/>
</dbReference>
<dbReference type="SUPFAM" id="SSF103657">
    <property type="entry name" value="BAR/IMD domain-like"/>
    <property type="match status" value="1"/>
</dbReference>
<proteinExistence type="predicted"/>
<dbReference type="AlphaFoldDB" id="A0A0H5CL20"/>
<evidence type="ECO:0008006" key="6">
    <source>
        <dbReference type="Google" id="ProtNLM"/>
    </source>
</evidence>
<dbReference type="InterPro" id="IPR027267">
    <property type="entry name" value="AH/BAR_dom_sf"/>
</dbReference>
<dbReference type="RefSeq" id="XP_020070810.1">
    <property type="nucleotide sequence ID" value="XM_020216358.1"/>
</dbReference>
<accession>A0A0H5CL20</accession>
<dbReference type="OrthoDB" id="5549748at2759"/>
<reference evidence="2" key="1">
    <citation type="submission" date="2014-12" db="EMBL/GenBank/DDBJ databases">
        <authorList>
            <person name="Jaenicke S."/>
        </authorList>
    </citation>
    <scope>NUCLEOTIDE SEQUENCE [LARGE SCALE GENOMIC DNA]</scope>
    <source>
        <strain evidence="2">CBS1600</strain>
    </source>
</reference>
<dbReference type="Proteomes" id="UP000094389">
    <property type="component" value="Unassembled WGS sequence"/>
</dbReference>
<reference evidence="3 5" key="3">
    <citation type="journal article" date="2016" name="Proc. Natl. Acad. Sci. U.S.A.">
        <title>Comparative genomics of biotechnologically important yeasts.</title>
        <authorList>
            <person name="Riley R."/>
            <person name="Haridas S."/>
            <person name="Wolfe K.H."/>
            <person name="Lopes M.R."/>
            <person name="Hittinger C.T."/>
            <person name="Goeker M."/>
            <person name="Salamov A.A."/>
            <person name="Wisecaver J.H."/>
            <person name="Long T.M."/>
            <person name="Calvey C.H."/>
            <person name="Aerts A.L."/>
            <person name="Barry K.W."/>
            <person name="Choi C."/>
            <person name="Clum A."/>
            <person name="Coughlan A.Y."/>
            <person name="Deshpande S."/>
            <person name="Douglass A.P."/>
            <person name="Hanson S.J."/>
            <person name="Klenk H.-P."/>
            <person name="LaButti K.M."/>
            <person name="Lapidus A."/>
            <person name="Lindquist E.A."/>
            <person name="Lipzen A.M."/>
            <person name="Meier-Kolthoff J.P."/>
            <person name="Ohm R.A."/>
            <person name="Otillar R.P."/>
            <person name="Pangilinan J.L."/>
            <person name="Peng Y."/>
            <person name="Rokas A."/>
            <person name="Rosa C.A."/>
            <person name="Scheuner C."/>
            <person name="Sibirny A.A."/>
            <person name="Slot J.C."/>
            <person name="Stielow J.B."/>
            <person name="Sun H."/>
            <person name="Kurtzman C.P."/>
            <person name="Blackwell M."/>
            <person name="Grigoriev I.V."/>
            <person name="Jeffries T.W."/>
        </authorList>
    </citation>
    <scope>NUCLEOTIDE SEQUENCE [LARGE SCALE GENOMIC DNA]</scope>
    <source>
        <strain evidence="5">ATCC 18201 / CBS 1600 / BCRC 20928 / JCM 3617 / NBRC 0987 / NRRL Y-1542</strain>
        <strain evidence="3">NRRL Y-1542</strain>
    </source>
</reference>
<dbReference type="EMBL" id="CDQK01000007">
    <property type="protein sequence ID" value="CEP25184.1"/>
    <property type="molecule type" value="Genomic_DNA"/>
</dbReference>
<evidence type="ECO:0000313" key="5">
    <source>
        <dbReference type="Proteomes" id="UP000094389"/>
    </source>
</evidence>
<dbReference type="InterPro" id="IPR018859">
    <property type="entry name" value="BAR_dom-cont"/>
</dbReference>
<dbReference type="EMBL" id="KV453929">
    <property type="protein sequence ID" value="ODV73771.1"/>
    <property type="molecule type" value="Genomic_DNA"/>
</dbReference>
<reference evidence="4" key="2">
    <citation type="journal article" date="2015" name="J. Biotechnol.">
        <title>The structure of the Cyberlindnera jadinii genome and its relation to Candida utilis analyzed by the occurrence of single nucleotide polymorphisms.</title>
        <authorList>
            <person name="Rupp O."/>
            <person name="Brinkrolf K."/>
            <person name="Buerth C."/>
            <person name="Kunigo M."/>
            <person name="Schneider J."/>
            <person name="Jaenicke S."/>
            <person name="Goesmann A."/>
            <person name="Puehler A."/>
            <person name="Jaeger K.-E."/>
            <person name="Ernst J.F."/>
        </authorList>
    </citation>
    <scope>NUCLEOTIDE SEQUENCE [LARGE SCALE GENOMIC DNA]</scope>
    <source>
        <strain evidence="4">ATCC 18201 / CBS 1600 / BCRC 20928 / JCM 3617 / NBRC 0987 / NRRL Y-1542</strain>
    </source>
</reference>
<organism evidence="2 4">
    <name type="scientific">Cyberlindnera jadinii (strain ATCC 18201 / CBS 1600 / BCRC 20928 / JCM 3617 / NBRC 0987 / NRRL Y-1542)</name>
    <name type="common">Torula yeast</name>
    <name type="synonym">Candida utilis</name>
    <dbReference type="NCBI Taxonomy" id="983966"/>
    <lineage>
        <taxon>Eukaryota</taxon>
        <taxon>Fungi</taxon>
        <taxon>Dikarya</taxon>
        <taxon>Ascomycota</taxon>
        <taxon>Saccharomycotina</taxon>
        <taxon>Saccharomycetes</taxon>
        <taxon>Phaffomycetales</taxon>
        <taxon>Phaffomycetaceae</taxon>
        <taxon>Cyberlindnera</taxon>
    </lineage>
</organism>
<dbReference type="STRING" id="983966.A0A0H5CL20"/>
<accession>A0A1E4S2Q1</accession>
<feature type="compositionally biased region" description="Acidic residues" evidence="1">
    <location>
        <begin position="301"/>
        <end position="332"/>
    </location>
</feature>
<feature type="region of interest" description="Disordered" evidence="1">
    <location>
        <begin position="295"/>
        <end position="346"/>
    </location>
</feature>